<dbReference type="EMBL" id="VFMO01000001">
    <property type="protein sequence ID" value="TQJ13777.1"/>
    <property type="molecule type" value="Genomic_DNA"/>
</dbReference>
<gene>
    <name evidence="2" type="ORF">FB459_1211</name>
</gene>
<name>A0A542EEM9_9MICO</name>
<protein>
    <submittedName>
        <fullName evidence="2">Uncharacterized protein</fullName>
    </submittedName>
</protein>
<organism evidence="2 3">
    <name type="scientific">Yimella lutea</name>
    <dbReference type="NCBI Taxonomy" id="587872"/>
    <lineage>
        <taxon>Bacteria</taxon>
        <taxon>Bacillati</taxon>
        <taxon>Actinomycetota</taxon>
        <taxon>Actinomycetes</taxon>
        <taxon>Micrococcales</taxon>
        <taxon>Dermacoccaceae</taxon>
        <taxon>Yimella</taxon>
    </lineage>
</organism>
<evidence type="ECO:0000256" key="1">
    <source>
        <dbReference type="SAM" id="MobiDB-lite"/>
    </source>
</evidence>
<keyword evidence="3" id="KW-1185">Reference proteome</keyword>
<reference evidence="2 3" key="1">
    <citation type="submission" date="2019-06" db="EMBL/GenBank/DDBJ databases">
        <title>Sequencing the genomes of 1000 actinobacteria strains.</title>
        <authorList>
            <person name="Klenk H.-P."/>
        </authorList>
    </citation>
    <scope>NUCLEOTIDE SEQUENCE [LARGE SCALE GENOMIC DNA]</scope>
    <source>
        <strain evidence="2 3">DSM 19828</strain>
    </source>
</reference>
<feature type="compositionally biased region" description="Basic residues" evidence="1">
    <location>
        <begin position="147"/>
        <end position="158"/>
    </location>
</feature>
<dbReference type="Proteomes" id="UP000320806">
    <property type="component" value="Unassembled WGS sequence"/>
</dbReference>
<proteinExistence type="predicted"/>
<evidence type="ECO:0000313" key="2">
    <source>
        <dbReference type="EMBL" id="TQJ13777.1"/>
    </source>
</evidence>
<accession>A0A542EEM9</accession>
<sequence length="158" mass="17337">MSEVGAVLPRSAISWLVVEGRPWPVWHAVDGSRLYVVSGPDEQQLPVLPAQIEVILRTKDTRARVGPVPASAFRLRPGVPAWEPAITALMGARQGAPGQQVLDRWKASCAVWAIDVDVDAPVPQPGATEPSGARPPEQTPATTDRWRPRHFGRLRRRH</sequence>
<evidence type="ECO:0000313" key="3">
    <source>
        <dbReference type="Proteomes" id="UP000320806"/>
    </source>
</evidence>
<dbReference type="AlphaFoldDB" id="A0A542EEM9"/>
<feature type="region of interest" description="Disordered" evidence="1">
    <location>
        <begin position="121"/>
        <end position="158"/>
    </location>
</feature>
<dbReference type="RefSeq" id="WP_129627074.1">
    <property type="nucleotide sequence ID" value="NZ_BAABCI010000002.1"/>
</dbReference>
<dbReference type="OrthoDB" id="3687464at2"/>
<comment type="caution">
    <text evidence="2">The sequence shown here is derived from an EMBL/GenBank/DDBJ whole genome shotgun (WGS) entry which is preliminary data.</text>
</comment>